<sequence length="80" mass="9511">MFITRDKSNENIQKKNNSKIIIFFNCIIILIKNRNKLIWLNSLIRLFLGKQLVKDFLIKMHGMVSPQFDSMESINFLPRV</sequence>
<dbReference type="AlphaFoldDB" id="A0A142ENV0"/>
<dbReference type="Proteomes" id="UP000073816">
    <property type="component" value="Chromosome"/>
</dbReference>
<protein>
    <submittedName>
        <fullName evidence="1">Uncharacterized protein</fullName>
    </submittedName>
</protein>
<organism evidence="1 2">
    <name type="scientific">Algoriphagus sanaruensis</name>
    <dbReference type="NCBI Taxonomy" id="1727163"/>
    <lineage>
        <taxon>Bacteria</taxon>
        <taxon>Pseudomonadati</taxon>
        <taxon>Bacteroidota</taxon>
        <taxon>Cytophagia</taxon>
        <taxon>Cytophagales</taxon>
        <taxon>Cyclobacteriaceae</taxon>
        <taxon>Algoriphagus</taxon>
    </lineage>
</organism>
<keyword evidence="2" id="KW-1185">Reference proteome</keyword>
<evidence type="ECO:0000313" key="2">
    <source>
        <dbReference type="Proteomes" id="UP000073816"/>
    </source>
</evidence>
<reference evidence="2" key="1">
    <citation type="submission" date="2015-09" db="EMBL/GenBank/DDBJ databases">
        <title>Complete sequence of Algoriphagus sp. M8-2.</title>
        <authorList>
            <person name="Shintani M."/>
        </authorList>
    </citation>
    <scope>NUCLEOTIDE SEQUENCE [LARGE SCALE GENOMIC DNA]</scope>
    <source>
        <strain evidence="2">M8-2</strain>
    </source>
</reference>
<dbReference type="EMBL" id="CP012836">
    <property type="protein sequence ID" value="AMQ56805.1"/>
    <property type="molecule type" value="Genomic_DNA"/>
</dbReference>
<gene>
    <name evidence="1" type="ORF">AO498_10230</name>
</gene>
<name>A0A142ENV0_9BACT</name>
<reference evidence="1 2" key="2">
    <citation type="journal article" date="2016" name="Genome Announc.">
        <title>Complete Genome Sequence of Algoriphagus sp. Strain M8-2, Isolated from a Brackish Lake.</title>
        <authorList>
            <person name="Muraguchi Y."/>
            <person name="Kushimoto K."/>
            <person name="Ohtsubo Y."/>
            <person name="Suzuki T."/>
            <person name="Dohra H."/>
            <person name="Kimbara K."/>
            <person name="Shintani M."/>
        </authorList>
    </citation>
    <scope>NUCLEOTIDE SEQUENCE [LARGE SCALE GENOMIC DNA]</scope>
    <source>
        <strain evidence="1 2">M8-2</strain>
    </source>
</reference>
<dbReference type="PATRIC" id="fig|1727163.4.peg.2138"/>
<dbReference type="KEGG" id="alm:AO498_10230"/>
<accession>A0A142ENV0</accession>
<proteinExistence type="predicted"/>
<evidence type="ECO:0000313" key="1">
    <source>
        <dbReference type="EMBL" id="AMQ56805.1"/>
    </source>
</evidence>